<dbReference type="InterPro" id="IPR050816">
    <property type="entry name" value="Flavin-dep_Halogenase_NPB"/>
</dbReference>
<dbReference type="Proteomes" id="UP001160625">
    <property type="component" value="Unassembled WGS sequence"/>
</dbReference>
<dbReference type="Gene3D" id="3.50.50.60">
    <property type="entry name" value="FAD/NAD(P)-binding domain"/>
    <property type="match status" value="1"/>
</dbReference>
<evidence type="ECO:0000313" key="1">
    <source>
        <dbReference type="EMBL" id="MDH7640918.1"/>
    </source>
</evidence>
<name>A0ABT6N739_9SPHN</name>
<accession>A0ABT6N739</accession>
<dbReference type="InterPro" id="IPR033856">
    <property type="entry name" value="Trp_halogen"/>
</dbReference>
<dbReference type="PANTHER" id="PTHR43747">
    <property type="entry name" value="FAD-BINDING PROTEIN"/>
    <property type="match status" value="1"/>
</dbReference>
<comment type="caution">
    <text evidence="1">The sequence shown here is derived from an EMBL/GenBank/DDBJ whole genome shotgun (WGS) entry which is preliminary data.</text>
</comment>
<dbReference type="EMBL" id="JARYGZ010000005">
    <property type="protein sequence ID" value="MDH7640918.1"/>
    <property type="molecule type" value="Genomic_DNA"/>
</dbReference>
<gene>
    <name evidence="1" type="ORF">QGN17_19450</name>
</gene>
<dbReference type="RefSeq" id="WP_281046266.1">
    <property type="nucleotide sequence ID" value="NZ_JARYGZ010000005.1"/>
</dbReference>
<protein>
    <submittedName>
        <fullName evidence="1">Tryptophan 7-halogenase</fullName>
    </submittedName>
</protein>
<keyword evidence="2" id="KW-1185">Reference proteome</keyword>
<sequence length="515" mass="56923">MQQERGSATPLRIVIVGGGTAGWMTAAGLSRLLDPRDYAVTLIESDEIGTVGVGEATLPHIKTFNDMLGLNEAEFMAATQASFKLGIEFVGWTRDGDRYIHPFGTFGEPWAGVDFQHHWARAKLAGREVAPLQDYSFAVAACRADAFAFPDTDSKSIRSTFAYAYHFDASLYAAYIRRWATARGVRRIEGLVLDVARDADTGHVRALTLKSGETIEGDLFVDCSGFRSLLVGQTMGVGWQDWSEWLPCDRAWAAPCERDGPFTPYTRATAREAGWMWRIPLQHRVGNGYVFSSRFCDEERALDTLLGHLENPPLADPRLLRFRAGRRERMWAGNCVAIGLAGGFLEPLESTSIFLVQAAVTDLANLMPVPGRPIDPRLAAEFNRLSAIQYDRVRDFLVLHYIANAREGEPLWDHLRTMALPDTLAHKIALFEESAAAPSYRYGLFSRDSWLSVLIGQGVEPKGYGRLADRLPLDVLEVRLADLRARIDGGVATMPAHGEFIAGYCAARPAESVPV</sequence>
<dbReference type="PIRSF" id="PIRSF011396">
    <property type="entry name" value="Trp_halogenase"/>
    <property type="match status" value="1"/>
</dbReference>
<reference evidence="1" key="1">
    <citation type="submission" date="2023-04" db="EMBL/GenBank/DDBJ databases">
        <title>Sphingomonas sp. MAHUQ-71 isolated from rice field.</title>
        <authorList>
            <person name="Huq M.A."/>
        </authorList>
    </citation>
    <scope>NUCLEOTIDE SEQUENCE</scope>
    <source>
        <strain evidence="1">MAHUQ-71</strain>
    </source>
</reference>
<organism evidence="1 2">
    <name type="scientific">Sphingomonas oryzagri</name>
    <dbReference type="NCBI Taxonomy" id="3042314"/>
    <lineage>
        <taxon>Bacteria</taxon>
        <taxon>Pseudomonadati</taxon>
        <taxon>Pseudomonadota</taxon>
        <taxon>Alphaproteobacteria</taxon>
        <taxon>Sphingomonadales</taxon>
        <taxon>Sphingomonadaceae</taxon>
        <taxon>Sphingomonas</taxon>
    </lineage>
</organism>
<proteinExistence type="predicted"/>
<dbReference type="InterPro" id="IPR036188">
    <property type="entry name" value="FAD/NAD-bd_sf"/>
</dbReference>
<dbReference type="Pfam" id="PF04820">
    <property type="entry name" value="Trp_halogenase"/>
    <property type="match status" value="1"/>
</dbReference>
<dbReference type="SUPFAM" id="SSF51905">
    <property type="entry name" value="FAD/NAD(P)-binding domain"/>
    <property type="match status" value="1"/>
</dbReference>
<dbReference type="PANTHER" id="PTHR43747:SF4">
    <property type="entry name" value="FLAVIN-DEPENDENT TRYPTOPHAN HALOGENASE"/>
    <property type="match status" value="1"/>
</dbReference>
<evidence type="ECO:0000313" key="2">
    <source>
        <dbReference type="Proteomes" id="UP001160625"/>
    </source>
</evidence>
<dbReference type="InterPro" id="IPR006905">
    <property type="entry name" value="Flavin_halogenase"/>
</dbReference>